<dbReference type="EMBL" id="KQ976401">
    <property type="protein sequence ID" value="KYM92406.1"/>
    <property type="molecule type" value="Genomic_DNA"/>
</dbReference>
<feature type="region of interest" description="Disordered" evidence="1">
    <location>
        <begin position="80"/>
        <end position="199"/>
    </location>
</feature>
<feature type="compositionally biased region" description="Basic and acidic residues" evidence="1">
    <location>
        <begin position="138"/>
        <end position="159"/>
    </location>
</feature>
<keyword evidence="3" id="KW-1185">Reference proteome</keyword>
<sequence>MTYGPSQAELNRIAPKGRASSSTDSSSSSPSDLRRRLEDLPSPNEFTFLADRVAALSRRICRKREIFLRLHEVANRIEENDEWEEREQRAETESSLRISRPKDARARRRATVHLESSLRRDDKAMVISQTDDSTNPSADDKLNPTESSVERSAQDDRLRLPMISRRKSRPSSLSEPSSSRFSPHRNDESRDIERKTLSHSYRNFTPREIASKSTDLRSVSPFSLSCSARPKKFGGYRPPSGVILKNLSSSSESEFVNETSCELSSIRKIDNTVTPLELSSPESMVVSSVNEPVKKMPIMSARSDITGSILPNLLPSSRSLDNDNFDRRIAQNTSQSYAEQINRDEMKTYNQPGKINTLVDFVFNERASHDGFVAKTSSDFLQAEPEYEGPRYQRQETPQDTSIFFTKNFMLDFAKPVSSAYNEQVTHNEPTMKVYDEFKRIGSEFESIEEKEEVEDYQHITSKIQHDIKNSFEFNCSPDQFNFEVHSLENNGGVLDMNMVEWHRSSLYSKEAVNTSHFIERIQNDVTEEALSSQTSELYGSEDHSRSSCTAKMYLQKETLSSRRLQTGIDTPDKCDQEILTKVPTLALNSQDISYSTSAGSRECSATQPLDPHALIKALSDVSLKQEKQADSASRKREGFYHDKDTIDASSGASDFPTKGETWRVPGSSTLEPRRSLSRIPSRIPIRISSNKSLLGNDSRYYKPENSNETAIYGESKFIEQNSVPCESIIYQMNSSYSEICKQNSLKSRNESIEVTVTEDFAPDEAEYDINNRALNFASSNLRSPQNTFFGDYAYDKMQHLSAESKFKESCSPTFFHKATVYSSDRDYAKIDDDVRSRSDRSTSRKSVDTVDVTSVTESPSLSKFKKDDFRIESFRNAEENVTWRTEDECASINDEENLENVKDYTSRGKISEGLYLQDNEQYKLAIGRMCEPLSFKNQYLQLNSLLEIQKSGRKRNHVGDNLEFNDDKLSFDRNLEASKNATLKNLTFHVRKKSNFAAKISPSTLNLNCEPKRKKKKKSQERFPFTISETSKALSIEHDTNDYQSPDKNLGCTKTMDYHLREKTDYQLKMHPSLTRLASAGMEDTMADILCCVAEEKKQSTTFSKSMMRAFVRIFSSKKAPKQPNDKTLESTKIIYENNACQENSKANSCSDNSSTKEVYKTRSNDRWVDHHTARSNPILVSSWETLKKTETFQVIAQKYPHRRFDRDDLWVQDIKDSSFDEKKDSEILQRKDETGGSGESSAKDRYSIFLAKNLRQSNEPSASNHNSPKKQQDMISDYVVSNKKSKRSTDRKVPPNLIFEIEEDLTGCFCWRLCHIFAPSKYRSPVKAQVLASRTKKSDSLLQKRKK</sequence>
<accession>A0A195BWS0</accession>
<feature type="region of interest" description="Disordered" evidence="1">
    <location>
        <begin position="626"/>
        <end position="674"/>
    </location>
</feature>
<feature type="compositionally biased region" description="Basic and acidic residues" evidence="1">
    <location>
        <begin position="86"/>
        <end position="104"/>
    </location>
</feature>
<feature type="region of interest" description="Disordered" evidence="1">
    <location>
        <begin position="1"/>
        <end position="40"/>
    </location>
</feature>
<feature type="compositionally biased region" description="Polar residues" evidence="1">
    <location>
        <begin position="127"/>
        <end position="137"/>
    </location>
</feature>
<feature type="compositionally biased region" description="Low complexity" evidence="1">
    <location>
        <begin position="20"/>
        <end position="31"/>
    </location>
</feature>
<gene>
    <name evidence="2" type="ORF">ALC53_00861</name>
</gene>
<name>A0A195BWS0_9HYME</name>
<protein>
    <submittedName>
        <fullName evidence="2">Uncharacterized protein</fullName>
    </submittedName>
</protein>
<organism evidence="2 3">
    <name type="scientific">Atta colombica</name>
    <dbReference type="NCBI Taxonomy" id="520822"/>
    <lineage>
        <taxon>Eukaryota</taxon>
        <taxon>Metazoa</taxon>
        <taxon>Ecdysozoa</taxon>
        <taxon>Arthropoda</taxon>
        <taxon>Hexapoda</taxon>
        <taxon>Insecta</taxon>
        <taxon>Pterygota</taxon>
        <taxon>Neoptera</taxon>
        <taxon>Endopterygota</taxon>
        <taxon>Hymenoptera</taxon>
        <taxon>Apocrita</taxon>
        <taxon>Aculeata</taxon>
        <taxon>Formicoidea</taxon>
        <taxon>Formicidae</taxon>
        <taxon>Myrmicinae</taxon>
        <taxon>Atta</taxon>
    </lineage>
</organism>
<proteinExistence type="predicted"/>
<feature type="compositionally biased region" description="Basic and acidic residues" evidence="1">
    <location>
        <begin position="184"/>
        <end position="196"/>
    </location>
</feature>
<reference evidence="2 3" key="1">
    <citation type="submission" date="2015-09" db="EMBL/GenBank/DDBJ databases">
        <title>Atta colombica WGS genome.</title>
        <authorList>
            <person name="Nygaard S."/>
            <person name="Hu H."/>
            <person name="Boomsma J."/>
            <person name="Zhang G."/>
        </authorList>
    </citation>
    <scope>NUCLEOTIDE SEQUENCE [LARGE SCALE GENOMIC DNA]</scope>
    <source>
        <strain evidence="2">Treedump-2</strain>
        <tissue evidence="2">Whole body</tissue>
    </source>
</reference>
<evidence type="ECO:0000313" key="3">
    <source>
        <dbReference type="Proteomes" id="UP000078540"/>
    </source>
</evidence>
<feature type="compositionally biased region" description="Low complexity" evidence="1">
    <location>
        <begin position="170"/>
        <end position="181"/>
    </location>
</feature>
<feature type="compositionally biased region" description="Basic and acidic residues" evidence="1">
    <location>
        <begin position="1223"/>
        <end position="1236"/>
    </location>
</feature>
<feature type="compositionally biased region" description="Basic and acidic residues" evidence="1">
    <location>
        <begin position="626"/>
        <end position="647"/>
    </location>
</feature>
<feature type="region of interest" description="Disordered" evidence="1">
    <location>
        <begin position="1223"/>
        <end position="1243"/>
    </location>
</feature>
<dbReference type="Proteomes" id="UP000078540">
    <property type="component" value="Unassembled WGS sequence"/>
</dbReference>
<evidence type="ECO:0000313" key="2">
    <source>
        <dbReference type="EMBL" id="KYM92406.1"/>
    </source>
</evidence>
<evidence type="ECO:0000256" key="1">
    <source>
        <dbReference type="SAM" id="MobiDB-lite"/>
    </source>
</evidence>